<feature type="compositionally biased region" description="Basic and acidic residues" evidence="1">
    <location>
        <begin position="29"/>
        <end position="49"/>
    </location>
</feature>
<gene>
    <name evidence="2" type="ORF">NEUTE1DRAFT_100964</name>
</gene>
<evidence type="ECO:0000313" key="3">
    <source>
        <dbReference type="Proteomes" id="UP000008065"/>
    </source>
</evidence>
<organism evidence="2 3">
    <name type="scientific">Neurospora tetrasperma (strain FGSC 2508 / ATCC MYA-4615 / P0657)</name>
    <dbReference type="NCBI Taxonomy" id="510951"/>
    <lineage>
        <taxon>Eukaryota</taxon>
        <taxon>Fungi</taxon>
        <taxon>Dikarya</taxon>
        <taxon>Ascomycota</taxon>
        <taxon>Pezizomycotina</taxon>
        <taxon>Sordariomycetes</taxon>
        <taxon>Sordariomycetidae</taxon>
        <taxon>Sordariales</taxon>
        <taxon>Sordariaceae</taxon>
        <taxon>Neurospora</taxon>
    </lineage>
</organism>
<dbReference type="GeneID" id="20821710"/>
<accession>F8MNB9</accession>
<dbReference type="EMBL" id="GL891304">
    <property type="protein sequence ID" value="EGO58089.1"/>
    <property type="molecule type" value="Genomic_DNA"/>
</dbReference>
<evidence type="ECO:0000313" key="2">
    <source>
        <dbReference type="EMBL" id="EGO58089.1"/>
    </source>
</evidence>
<dbReference type="KEGG" id="nte:NEUTE1DRAFT100964"/>
<reference evidence="3" key="1">
    <citation type="journal article" date="2011" name="Genetics">
        <title>Massive changes in genome architecture accompany the transition to self-fertility in the filamentous fungus Neurospora tetrasperma.</title>
        <authorList>
            <person name="Ellison C.E."/>
            <person name="Stajich J.E."/>
            <person name="Jacobson D.J."/>
            <person name="Natvig D.O."/>
            <person name="Lapidus A."/>
            <person name="Foster B."/>
            <person name="Aerts A."/>
            <person name="Riley R."/>
            <person name="Lindquist E.A."/>
            <person name="Grigoriev I.V."/>
            <person name="Taylor J.W."/>
        </authorList>
    </citation>
    <scope>NUCLEOTIDE SEQUENCE [LARGE SCALE GENOMIC DNA]</scope>
    <source>
        <strain evidence="3">FGSC 2508 / P0657</strain>
    </source>
</reference>
<feature type="region of interest" description="Disordered" evidence="1">
    <location>
        <begin position="1"/>
        <end position="76"/>
    </location>
</feature>
<dbReference type="Proteomes" id="UP000008065">
    <property type="component" value="Unassembled WGS sequence"/>
</dbReference>
<dbReference type="VEuPathDB" id="FungiDB:NEUTE1DRAFT_100964"/>
<dbReference type="RefSeq" id="XP_009851152.1">
    <property type="nucleotide sequence ID" value="XM_009852850.1"/>
</dbReference>
<keyword evidence="3" id="KW-1185">Reference proteome</keyword>
<name>F8MNB9_NEUT8</name>
<dbReference type="AlphaFoldDB" id="F8MNB9"/>
<proteinExistence type="predicted"/>
<dbReference type="HOGENOM" id="CLU_174197_0_0_1"/>
<feature type="compositionally biased region" description="Basic residues" evidence="1">
    <location>
        <begin position="50"/>
        <end position="67"/>
    </location>
</feature>
<evidence type="ECO:0000256" key="1">
    <source>
        <dbReference type="SAM" id="MobiDB-lite"/>
    </source>
</evidence>
<sequence>MRRSQRYHTKSGLAPNGWSLPGSFARWHHGQDKGDQLRKGTGKAGERTIGKGRRGKPERARKRRRTNHANSISGSP</sequence>
<protein>
    <submittedName>
        <fullName evidence="2">Uncharacterized protein</fullName>
    </submittedName>
</protein>